<evidence type="ECO:0000313" key="1">
    <source>
        <dbReference type="EMBL" id="KAJ8935407.1"/>
    </source>
</evidence>
<dbReference type="EMBL" id="JANEYF010003577">
    <property type="protein sequence ID" value="KAJ8935407.1"/>
    <property type="molecule type" value="Genomic_DNA"/>
</dbReference>
<gene>
    <name evidence="1" type="ORF">NQ314_012826</name>
</gene>
<organism evidence="1 2">
    <name type="scientific">Rhamnusium bicolor</name>
    <dbReference type="NCBI Taxonomy" id="1586634"/>
    <lineage>
        <taxon>Eukaryota</taxon>
        <taxon>Metazoa</taxon>
        <taxon>Ecdysozoa</taxon>
        <taxon>Arthropoda</taxon>
        <taxon>Hexapoda</taxon>
        <taxon>Insecta</taxon>
        <taxon>Pterygota</taxon>
        <taxon>Neoptera</taxon>
        <taxon>Endopterygota</taxon>
        <taxon>Coleoptera</taxon>
        <taxon>Polyphaga</taxon>
        <taxon>Cucujiformia</taxon>
        <taxon>Chrysomeloidea</taxon>
        <taxon>Cerambycidae</taxon>
        <taxon>Lepturinae</taxon>
        <taxon>Rhagiini</taxon>
        <taxon>Rhamnusium</taxon>
    </lineage>
</organism>
<name>A0AAV8X9M6_9CUCU</name>
<evidence type="ECO:0008006" key="3">
    <source>
        <dbReference type="Google" id="ProtNLM"/>
    </source>
</evidence>
<dbReference type="Proteomes" id="UP001162156">
    <property type="component" value="Unassembled WGS sequence"/>
</dbReference>
<accession>A0AAV8X9M6</accession>
<comment type="caution">
    <text evidence="1">The sequence shown here is derived from an EMBL/GenBank/DDBJ whole genome shotgun (WGS) entry which is preliminary data.</text>
</comment>
<dbReference type="AlphaFoldDB" id="A0AAV8X9M6"/>
<protein>
    <recommendedName>
        <fullName evidence="3">KRAB-A domain-containing 2-like</fullName>
    </recommendedName>
</protein>
<keyword evidence="2" id="KW-1185">Reference proteome</keyword>
<proteinExistence type="predicted"/>
<evidence type="ECO:0000313" key="2">
    <source>
        <dbReference type="Proteomes" id="UP001162156"/>
    </source>
</evidence>
<reference evidence="1" key="1">
    <citation type="journal article" date="2023" name="Insect Mol. Biol.">
        <title>Genome sequencing provides insights into the evolution of gene families encoding plant cell wall-degrading enzymes in longhorned beetles.</title>
        <authorList>
            <person name="Shin N.R."/>
            <person name="Okamura Y."/>
            <person name="Kirsch R."/>
            <person name="Pauchet Y."/>
        </authorList>
    </citation>
    <scope>NUCLEOTIDE SEQUENCE</scope>
    <source>
        <strain evidence="1">RBIC_L_NR</strain>
    </source>
</reference>
<sequence length="102" mass="11084">MSVVISIEDDIYYKIGTEKGTLPQLFTRIQFGICLAPLIPLESISTIEKSLREIATASSLCGGQGYKRCSCKTKCGTNKCKCKAANILCKSKCHSSLSCLNK</sequence>